<dbReference type="OrthoDB" id="4582561at2759"/>
<keyword evidence="2" id="KW-1133">Transmembrane helix</keyword>
<dbReference type="STRING" id="50376.A0A517LCI3"/>
<dbReference type="EMBL" id="CP042193">
    <property type="protein sequence ID" value="QDS73351.1"/>
    <property type="molecule type" value="Genomic_DNA"/>
</dbReference>
<evidence type="ECO:0000313" key="3">
    <source>
        <dbReference type="EMBL" id="QDS73351.1"/>
    </source>
</evidence>
<gene>
    <name evidence="3" type="ORF">FKW77_006818</name>
</gene>
<feature type="transmembrane region" description="Helical" evidence="2">
    <location>
        <begin position="235"/>
        <end position="255"/>
    </location>
</feature>
<sequence length="525" mass="59393">MSSEVFALCEIKFGFLQPRPLFDGQEIYDSSIWQANRLKEFVLRLGLGRKCDSEAKDLEMEQLDESTKGNGKGPITRYQACVNLPSIARYSQSGQLSQDFTAEFETYTKPNTTELQLQRLASTVTDCLSSTCRHSRRPDLCYDNLCSPVRLLTTSSSPNVTAIDQCLKTLCSGGFNSLPFADADIVGIGVYASYILQCIFVAAFCIGSLLPLLWRFLHTKNFKRSKKSKSSERKISLLNEFHKAQCFFSITLMIASFTQNIYDTNMLITFMLVPLSTNGIVPIVFAYLLLVYNHKDHIGTTLYTLLTYVLASVVYWSLYAHVTSSSEDRPRLAYQQFMFKLSAIPACGEYSALAVCPHYPNTGLEEVYRASRRIRVLTPIIWTFSTIVLFVVLAYQTLRASPWRKEPEYTYQHPSQTNEGKPNPPEHEHNQAHEEQASPDKKPMGRTWRLSFIIMTAAMVACLGMQLSLLAIGKSLNMMNPHDWSFGQIIAITIWAPPIVEYVYKEFEVWQRRGGTAGSSNGDRK</sequence>
<feature type="region of interest" description="Disordered" evidence="1">
    <location>
        <begin position="409"/>
        <end position="443"/>
    </location>
</feature>
<feature type="transmembrane region" description="Helical" evidence="2">
    <location>
        <begin position="194"/>
        <end position="214"/>
    </location>
</feature>
<evidence type="ECO:0000256" key="1">
    <source>
        <dbReference type="SAM" id="MobiDB-lite"/>
    </source>
</evidence>
<dbReference type="Proteomes" id="UP000316270">
    <property type="component" value="Chromosome 9"/>
</dbReference>
<feature type="transmembrane region" description="Helical" evidence="2">
    <location>
        <begin position="302"/>
        <end position="322"/>
    </location>
</feature>
<accession>A0A517LCI3</accession>
<feature type="transmembrane region" description="Helical" evidence="2">
    <location>
        <begin position="376"/>
        <end position="395"/>
    </location>
</feature>
<evidence type="ECO:0000256" key="2">
    <source>
        <dbReference type="SAM" id="Phobius"/>
    </source>
</evidence>
<proteinExistence type="predicted"/>
<organism evidence="3 4">
    <name type="scientific">Venturia effusa</name>
    <dbReference type="NCBI Taxonomy" id="50376"/>
    <lineage>
        <taxon>Eukaryota</taxon>
        <taxon>Fungi</taxon>
        <taxon>Dikarya</taxon>
        <taxon>Ascomycota</taxon>
        <taxon>Pezizomycotina</taxon>
        <taxon>Dothideomycetes</taxon>
        <taxon>Pleosporomycetidae</taxon>
        <taxon>Venturiales</taxon>
        <taxon>Venturiaceae</taxon>
        <taxon>Venturia</taxon>
    </lineage>
</organism>
<name>A0A517LCI3_9PEZI</name>
<dbReference type="AlphaFoldDB" id="A0A517LCI3"/>
<feature type="compositionally biased region" description="Basic and acidic residues" evidence="1">
    <location>
        <begin position="424"/>
        <end position="443"/>
    </location>
</feature>
<protein>
    <submittedName>
        <fullName evidence="3">Uncharacterized protein</fullName>
    </submittedName>
</protein>
<feature type="transmembrane region" description="Helical" evidence="2">
    <location>
        <begin position="484"/>
        <end position="504"/>
    </location>
</feature>
<reference evidence="3 4" key="1">
    <citation type="submission" date="2019-07" db="EMBL/GenBank/DDBJ databases">
        <title>Finished genome of Venturia effusa.</title>
        <authorList>
            <person name="Young C.A."/>
            <person name="Cox M.P."/>
            <person name="Ganley A.R.D."/>
            <person name="David W.J."/>
        </authorList>
    </citation>
    <scope>NUCLEOTIDE SEQUENCE [LARGE SCALE GENOMIC DNA]</scope>
    <source>
        <strain evidence="4">albino</strain>
    </source>
</reference>
<evidence type="ECO:0000313" key="4">
    <source>
        <dbReference type="Proteomes" id="UP000316270"/>
    </source>
</evidence>
<keyword evidence="2" id="KW-0472">Membrane</keyword>
<feature type="transmembrane region" description="Helical" evidence="2">
    <location>
        <begin position="450"/>
        <end position="472"/>
    </location>
</feature>
<feature type="transmembrane region" description="Helical" evidence="2">
    <location>
        <begin position="267"/>
        <end position="290"/>
    </location>
</feature>
<keyword evidence="2" id="KW-0812">Transmembrane</keyword>
<keyword evidence="4" id="KW-1185">Reference proteome</keyword>